<evidence type="ECO:0000256" key="2">
    <source>
        <dbReference type="SAM" id="Phobius"/>
    </source>
</evidence>
<dbReference type="EMBL" id="JBEPLM010000001">
    <property type="protein sequence ID" value="MET3590653.1"/>
    <property type="molecule type" value="Genomic_DNA"/>
</dbReference>
<keyword evidence="2" id="KW-0812">Transmembrane</keyword>
<evidence type="ECO:0000256" key="1">
    <source>
        <dbReference type="SAM" id="MobiDB-lite"/>
    </source>
</evidence>
<evidence type="ECO:0000313" key="3">
    <source>
        <dbReference type="EMBL" id="MET3590653.1"/>
    </source>
</evidence>
<sequence length="151" mass="17503">MGEIGSFSAGSRSAQDVAPRFPGNTGRPETVYSLKGHLSNLKEAAMKRLLFASMIAIASAFAIAPASAGSVQFGIGVGPSYDPYYGDDYYGGYYPHRYYRHVYDDDYYTPYRERYVVRYHNRYYSDNCRIKIVKHWRHHHRVIERIRICER</sequence>
<evidence type="ECO:0008006" key="5">
    <source>
        <dbReference type="Google" id="ProtNLM"/>
    </source>
</evidence>
<protein>
    <recommendedName>
        <fullName evidence="5">Lectin-like protein BA14k</fullName>
    </recommendedName>
</protein>
<organism evidence="3 4">
    <name type="scientific">Mesorhizobium shonense</name>
    <dbReference type="NCBI Taxonomy" id="1209948"/>
    <lineage>
        <taxon>Bacteria</taxon>
        <taxon>Pseudomonadati</taxon>
        <taxon>Pseudomonadota</taxon>
        <taxon>Alphaproteobacteria</taxon>
        <taxon>Hyphomicrobiales</taxon>
        <taxon>Phyllobacteriaceae</taxon>
        <taxon>Mesorhizobium</taxon>
    </lineage>
</organism>
<dbReference type="Proteomes" id="UP001549036">
    <property type="component" value="Unassembled WGS sequence"/>
</dbReference>
<keyword evidence="2" id="KW-0472">Membrane</keyword>
<feature type="region of interest" description="Disordered" evidence="1">
    <location>
        <begin position="1"/>
        <end position="24"/>
    </location>
</feature>
<keyword evidence="4" id="KW-1185">Reference proteome</keyword>
<feature type="transmembrane region" description="Helical" evidence="2">
    <location>
        <begin position="49"/>
        <end position="68"/>
    </location>
</feature>
<accession>A0ABV2HJD4</accession>
<evidence type="ECO:0000313" key="4">
    <source>
        <dbReference type="Proteomes" id="UP001549036"/>
    </source>
</evidence>
<name>A0ABV2HJD4_9HYPH</name>
<keyword evidence="2" id="KW-1133">Transmembrane helix</keyword>
<reference evidence="3 4" key="1">
    <citation type="submission" date="2024-06" db="EMBL/GenBank/DDBJ databases">
        <title>Genomic Encyclopedia of Type Strains, Phase IV (KMG-IV): sequencing the most valuable type-strain genomes for metagenomic binning, comparative biology and taxonomic classification.</title>
        <authorList>
            <person name="Goeker M."/>
        </authorList>
    </citation>
    <scope>NUCLEOTIDE SEQUENCE [LARGE SCALE GENOMIC DNA]</scope>
    <source>
        <strain evidence="3 4">DSM 29846</strain>
    </source>
</reference>
<gene>
    <name evidence="3" type="ORF">ABID26_000032</name>
</gene>
<proteinExistence type="predicted"/>
<comment type="caution">
    <text evidence="3">The sequence shown here is derived from an EMBL/GenBank/DDBJ whole genome shotgun (WGS) entry which is preliminary data.</text>
</comment>
<dbReference type="RefSeq" id="WP_292339446.1">
    <property type="nucleotide sequence ID" value="NZ_JBEPLM010000001.1"/>
</dbReference>